<feature type="region of interest" description="Disordered" evidence="1">
    <location>
        <begin position="233"/>
        <end position="264"/>
    </location>
</feature>
<keyword evidence="3" id="KW-1185">Reference proteome</keyword>
<evidence type="ECO:0000313" key="3">
    <source>
        <dbReference type="Proteomes" id="UP001054821"/>
    </source>
</evidence>
<protein>
    <submittedName>
        <fullName evidence="2">Uncharacterized protein</fullName>
    </submittedName>
</protein>
<gene>
    <name evidence="2" type="ORF">L3X38_036714</name>
</gene>
<accession>A0AAD4V3R6</accession>
<feature type="compositionally biased region" description="Acidic residues" evidence="1">
    <location>
        <begin position="237"/>
        <end position="246"/>
    </location>
</feature>
<organism evidence="2 3">
    <name type="scientific">Prunus dulcis</name>
    <name type="common">Almond</name>
    <name type="synonym">Amygdalus dulcis</name>
    <dbReference type="NCBI Taxonomy" id="3755"/>
    <lineage>
        <taxon>Eukaryota</taxon>
        <taxon>Viridiplantae</taxon>
        <taxon>Streptophyta</taxon>
        <taxon>Embryophyta</taxon>
        <taxon>Tracheophyta</taxon>
        <taxon>Spermatophyta</taxon>
        <taxon>Magnoliopsida</taxon>
        <taxon>eudicotyledons</taxon>
        <taxon>Gunneridae</taxon>
        <taxon>Pentapetalae</taxon>
        <taxon>rosids</taxon>
        <taxon>fabids</taxon>
        <taxon>Rosales</taxon>
        <taxon>Rosaceae</taxon>
        <taxon>Amygdaloideae</taxon>
        <taxon>Amygdaleae</taxon>
        <taxon>Prunus</taxon>
    </lineage>
</organism>
<sequence>MASINPQTIIRDHLYSLDDRLKRGRPPPLLKNACEDVVFGEEPAPETSPVIDPASKLASNKDYGCGNPYELKLSASILMGVLQVSICPSADSDSLVEAPTMTAQGRQLRREALLSVTCLPLPKLGDDRLEASVHYSPHRVRQQFGLNEVRHACLVSEEKAISLREKRNLPFTSKSGEIVGYFSKLKQKLEKPSSHGARRSAVHGKQKREESCDAEKKTIAKEPKRFIPKVVVTVDDNGSDEDDVAETETGTHEQESVSCVGGMDEDLNEGQYCNRDEGIYTGPDTRSEELDDLYVPLGFVAPTVENMADRSPEVGPCLPPAIIDTMQDASKVRNASQDAEDTLLTPLLGTLDATVDTTLHLPTVPPYGEITDESY</sequence>
<feature type="compositionally biased region" description="Basic and acidic residues" evidence="1">
    <location>
        <begin position="207"/>
        <end position="217"/>
    </location>
</feature>
<proteinExistence type="predicted"/>
<feature type="compositionally biased region" description="Basic residues" evidence="1">
    <location>
        <begin position="196"/>
        <end position="206"/>
    </location>
</feature>
<dbReference type="EMBL" id="JAJFAZ020000007">
    <property type="protein sequence ID" value="KAI5317007.1"/>
    <property type="molecule type" value="Genomic_DNA"/>
</dbReference>
<evidence type="ECO:0000256" key="1">
    <source>
        <dbReference type="SAM" id="MobiDB-lite"/>
    </source>
</evidence>
<name>A0AAD4V3R6_PRUDU</name>
<comment type="caution">
    <text evidence="2">The sequence shown here is derived from an EMBL/GenBank/DDBJ whole genome shotgun (WGS) entry which is preliminary data.</text>
</comment>
<feature type="region of interest" description="Disordered" evidence="1">
    <location>
        <begin position="189"/>
        <end position="217"/>
    </location>
</feature>
<reference evidence="2 3" key="1">
    <citation type="journal article" date="2022" name="G3 (Bethesda)">
        <title>Whole-genome sequence and methylome profiling of the almond [Prunus dulcis (Mill.) D.A. Webb] cultivar 'Nonpareil'.</title>
        <authorList>
            <person name="D'Amico-Willman K.M."/>
            <person name="Ouma W.Z."/>
            <person name="Meulia T."/>
            <person name="Sideli G.M."/>
            <person name="Gradziel T.M."/>
            <person name="Fresnedo-Ramirez J."/>
        </authorList>
    </citation>
    <scope>NUCLEOTIDE SEQUENCE [LARGE SCALE GENOMIC DNA]</scope>
    <source>
        <strain evidence="2">Clone GOH B32 T37-40</strain>
    </source>
</reference>
<evidence type="ECO:0000313" key="2">
    <source>
        <dbReference type="EMBL" id="KAI5317007.1"/>
    </source>
</evidence>
<dbReference type="AlphaFoldDB" id="A0AAD4V3R6"/>
<dbReference type="Proteomes" id="UP001054821">
    <property type="component" value="Chromosome 7"/>
</dbReference>